<dbReference type="AlphaFoldDB" id="A0A438DX00"/>
<evidence type="ECO:0000313" key="15">
    <source>
        <dbReference type="Proteomes" id="UP000288805"/>
    </source>
</evidence>
<dbReference type="GO" id="GO:0003677">
    <property type="term" value="F:DNA binding"/>
    <property type="evidence" value="ECO:0007669"/>
    <property type="project" value="UniProtKB-KW"/>
</dbReference>
<dbReference type="InterPro" id="IPR027417">
    <property type="entry name" value="P-loop_NTPase"/>
</dbReference>
<dbReference type="Pfam" id="PF12796">
    <property type="entry name" value="Ank_2"/>
    <property type="match status" value="1"/>
</dbReference>
<feature type="compositionally biased region" description="Low complexity" evidence="13">
    <location>
        <begin position="1"/>
        <end position="26"/>
    </location>
</feature>
<dbReference type="InterPro" id="IPR036770">
    <property type="entry name" value="Ankyrin_rpt-contain_sf"/>
</dbReference>
<keyword evidence="12" id="KW-0539">Nucleus</keyword>
<evidence type="ECO:0000313" key="14">
    <source>
        <dbReference type="EMBL" id="RVW39917.1"/>
    </source>
</evidence>
<dbReference type="Pfam" id="PF00612">
    <property type="entry name" value="IQ"/>
    <property type="match status" value="1"/>
</dbReference>
<evidence type="ECO:0000256" key="11">
    <source>
        <dbReference type="ARBA" id="ARBA00023163"/>
    </source>
</evidence>
<feature type="compositionally biased region" description="Basic and acidic residues" evidence="13">
    <location>
        <begin position="43"/>
        <end position="55"/>
    </location>
</feature>
<comment type="subcellular location">
    <subcellularLocation>
        <location evidence="1">Nucleus</location>
    </subcellularLocation>
</comment>
<dbReference type="GO" id="GO:0005634">
    <property type="term" value="C:nucleus"/>
    <property type="evidence" value="ECO:0007669"/>
    <property type="project" value="UniProtKB-SubCell"/>
</dbReference>
<accession>A0A438DX00</accession>
<keyword evidence="4" id="KW-0106">Calcium</keyword>
<evidence type="ECO:0000256" key="10">
    <source>
        <dbReference type="ARBA" id="ARBA00023159"/>
    </source>
</evidence>
<dbReference type="InterPro" id="IPR013783">
    <property type="entry name" value="Ig-like_fold"/>
</dbReference>
<evidence type="ECO:0000256" key="2">
    <source>
        <dbReference type="ARBA" id="ARBA00008267"/>
    </source>
</evidence>
<dbReference type="GO" id="GO:0006355">
    <property type="term" value="P:regulation of DNA-templated transcription"/>
    <property type="evidence" value="ECO:0007669"/>
    <property type="project" value="UniProtKB-ARBA"/>
</dbReference>
<dbReference type="PANTHER" id="PTHR23335">
    <property type="entry name" value="CALMODULIN-BINDING TRANSCRIPTION ACTIVATOR CAMTA"/>
    <property type="match status" value="1"/>
</dbReference>
<evidence type="ECO:0000256" key="13">
    <source>
        <dbReference type="SAM" id="MobiDB-lite"/>
    </source>
</evidence>
<keyword evidence="10" id="KW-0010">Activator</keyword>
<dbReference type="SUPFAM" id="SSF81296">
    <property type="entry name" value="E set domains"/>
    <property type="match status" value="1"/>
</dbReference>
<evidence type="ECO:0000256" key="4">
    <source>
        <dbReference type="ARBA" id="ARBA00022837"/>
    </source>
</evidence>
<dbReference type="Gene3D" id="1.20.5.190">
    <property type="match status" value="1"/>
</dbReference>
<dbReference type="PROSITE" id="PS50096">
    <property type="entry name" value="IQ"/>
    <property type="match status" value="4"/>
</dbReference>
<proteinExistence type="inferred from homology"/>
<keyword evidence="9" id="KW-0238">DNA-binding</keyword>
<keyword evidence="5" id="KW-0112">Calmodulin-binding</keyword>
<evidence type="ECO:0000256" key="9">
    <source>
        <dbReference type="ARBA" id="ARBA00023125"/>
    </source>
</evidence>
<evidence type="ECO:0000256" key="1">
    <source>
        <dbReference type="ARBA" id="ARBA00004123"/>
    </source>
</evidence>
<reference evidence="14 15" key="1">
    <citation type="journal article" date="2018" name="PLoS Genet.">
        <title>Population sequencing reveals clonal diversity and ancestral inbreeding in the grapevine cultivar Chardonnay.</title>
        <authorList>
            <person name="Roach M.J."/>
            <person name="Johnson D.L."/>
            <person name="Bohlmann J."/>
            <person name="van Vuuren H.J."/>
            <person name="Jones S.J."/>
            <person name="Pretorius I.S."/>
            <person name="Schmidt S.A."/>
            <person name="Borneman A.R."/>
        </authorList>
    </citation>
    <scope>NUCLEOTIDE SEQUENCE [LARGE SCALE GENOMIC DNA]</scope>
    <source>
        <strain evidence="15">cv. Chardonnay</strain>
        <tissue evidence="14">Leaf</tissue>
    </source>
</reference>
<dbReference type="PANTHER" id="PTHR23335:SF3">
    <property type="entry name" value="CALMODULIN-BINDING TRANSCRIPTION ACTIVATOR 5"/>
    <property type="match status" value="1"/>
</dbReference>
<evidence type="ECO:0000256" key="7">
    <source>
        <dbReference type="ARBA" id="ARBA00023016"/>
    </source>
</evidence>
<protein>
    <submittedName>
        <fullName evidence="14">Calmodulin-binding transcription activator 5</fullName>
    </submittedName>
</protein>
<evidence type="ECO:0000256" key="5">
    <source>
        <dbReference type="ARBA" id="ARBA00022860"/>
    </source>
</evidence>
<keyword evidence="3" id="KW-0677">Repeat</keyword>
<name>A0A438DX00_VITVI</name>
<feature type="region of interest" description="Disordered" evidence="13">
    <location>
        <begin position="1"/>
        <end position="55"/>
    </location>
</feature>
<keyword evidence="6" id="KW-0805">Transcription regulation</keyword>
<dbReference type="GO" id="GO:0005516">
    <property type="term" value="F:calmodulin binding"/>
    <property type="evidence" value="ECO:0007669"/>
    <property type="project" value="UniProtKB-KW"/>
</dbReference>
<keyword evidence="8" id="KW-0040">ANK repeat</keyword>
<evidence type="ECO:0000256" key="3">
    <source>
        <dbReference type="ARBA" id="ARBA00022737"/>
    </source>
</evidence>
<evidence type="ECO:0000256" key="12">
    <source>
        <dbReference type="ARBA" id="ARBA00023242"/>
    </source>
</evidence>
<dbReference type="SMART" id="SM00015">
    <property type="entry name" value="IQ"/>
    <property type="match status" value="3"/>
</dbReference>
<dbReference type="Gene3D" id="1.25.40.20">
    <property type="entry name" value="Ankyrin repeat-containing domain"/>
    <property type="match status" value="1"/>
</dbReference>
<comment type="similarity">
    <text evidence="2">Belongs to the CAMTA family.</text>
</comment>
<evidence type="ECO:0000256" key="6">
    <source>
        <dbReference type="ARBA" id="ARBA00023015"/>
    </source>
</evidence>
<gene>
    <name evidence="14" type="primary">CAMTA5_1</name>
    <name evidence="14" type="ORF">CK203_081051</name>
</gene>
<keyword evidence="7" id="KW-0346">Stress response</keyword>
<sequence length="830" mass="92904">MSQGSPVTPVNSSPSPNSATSDPSAPWLLSEETDSGTGSTYRAGEKEHQEPRDSITVRNYEMRIHELNTLEWDELLVSNDPNNSMAPKEGKISSFEQQNQHVITSSNSYNRPHSTNDLPVGISPLGNPAESIAGNESAHFNFLDDVYFQKIGGQVNPNGQRRDSVAVGTGDPVDILLKDSLEPQDSFGRWMNYIMTDSPVSVDDPSLGSPVSSSHDSVVSAAGNHQQSSVPDTIFSITDFSPSWAISTEKTKSALSPYGSLRWNYHLYVIVSKALSSSFGHRVLVKKKAVLVIEFLGLLFIQALFIYAMPSSPEADGILVIGFLHENYADLAKSNLFFVCGDVCVPAEIIQLGVFRCLVPPHAPGLVNFYLSFDGHKPISQVVTFEYRAPLLYNQTVSSEVETNWEEFQFQMRLSHLLFSTSKGLNIMSSKISPNALREAKNFVKKTSFIARNWANLTKTIGDNRILVSQAKDLLFEFALLNKLQEWLVERIVEGGKTSERDGQGQGVIHLCAMLGYTRAVYLYSLSGLSLDYRDKFGWTALHWAAYYGRISLALTGAENGCRAFICRAKPNLVTDPTSENPGGCTAADLASKEGHDGLAAYLAEKGLVEQFNDMTLAGNVSGSLQVSTTEQINSENLSEEEMNLKDTLAAYRTAADAAAQIEARNIVAAMRIQHAFRNYETRKRMAAAARIQHRFRSWKIRKEFLNMRRQAIKIQAVFRGFQVRRQYRKILWSVGVLEKVILRWRMKRKGFRGLQVDTVDQLQESDTEEDFFRASRRQAEDRVERSVIRVQAMFRSKKAQEEYRRMKLAHNEAKLEFEGFIDPDTNMDG</sequence>
<organism evidence="14 15">
    <name type="scientific">Vitis vinifera</name>
    <name type="common">Grape</name>
    <dbReference type="NCBI Taxonomy" id="29760"/>
    <lineage>
        <taxon>Eukaryota</taxon>
        <taxon>Viridiplantae</taxon>
        <taxon>Streptophyta</taxon>
        <taxon>Embryophyta</taxon>
        <taxon>Tracheophyta</taxon>
        <taxon>Spermatophyta</taxon>
        <taxon>Magnoliopsida</taxon>
        <taxon>eudicotyledons</taxon>
        <taxon>Gunneridae</taxon>
        <taxon>Pentapetalae</taxon>
        <taxon>rosids</taxon>
        <taxon>Vitales</taxon>
        <taxon>Vitaceae</taxon>
        <taxon>Viteae</taxon>
        <taxon>Vitis</taxon>
    </lineage>
</organism>
<dbReference type="SUPFAM" id="SSF52540">
    <property type="entry name" value="P-loop containing nucleoside triphosphate hydrolases"/>
    <property type="match status" value="1"/>
</dbReference>
<dbReference type="InterPro" id="IPR014756">
    <property type="entry name" value="Ig_E-set"/>
</dbReference>
<dbReference type="FunFam" id="1.20.5.190:FF:000003">
    <property type="entry name" value="Calmodulin-binding transcription activator 2"/>
    <property type="match status" value="1"/>
</dbReference>
<dbReference type="CDD" id="cd23767">
    <property type="entry name" value="IQCD"/>
    <property type="match status" value="1"/>
</dbReference>
<dbReference type="InterPro" id="IPR002110">
    <property type="entry name" value="Ankyrin_rpt"/>
</dbReference>
<dbReference type="Gene3D" id="2.60.40.10">
    <property type="entry name" value="Immunoglobulins"/>
    <property type="match status" value="1"/>
</dbReference>
<dbReference type="SUPFAM" id="SSF48403">
    <property type="entry name" value="Ankyrin repeat"/>
    <property type="match status" value="1"/>
</dbReference>
<dbReference type="Proteomes" id="UP000288805">
    <property type="component" value="Unassembled WGS sequence"/>
</dbReference>
<evidence type="ECO:0000256" key="8">
    <source>
        <dbReference type="ARBA" id="ARBA00023043"/>
    </source>
</evidence>
<keyword evidence="11" id="KW-0804">Transcription</keyword>
<dbReference type="InterPro" id="IPR000048">
    <property type="entry name" value="IQ_motif_EF-hand-BS"/>
</dbReference>
<dbReference type="EMBL" id="QGNW01001468">
    <property type="protein sequence ID" value="RVW39917.1"/>
    <property type="molecule type" value="Genomic_DNA"/>
</dbReference>
<comment type="caution">
    <text evidence="14">The sequence shown here is derived from an EMBL/GenBank/DDBJ whole genome shotgun (WGS) entry which is preliminary data.</text>
</comment>